<comment type="catalytic activity">
    <reaction evidence="16">
        <text>[E2 ubiquitin-conjugating enzyme]-S-ubiquitinyl-L-cysteine + [acceptor protein]-L-cysteine = [E2 ubiquitin-conjugating enzyme]-L-cysteine + [acceptor protein]-S-ubiquitinyl-L-cysteine.</text>
        <dbReference type="EC" id="2.3.2.36"/>
    </reaction>
</comment>
<dbReference type="RefSeq" id="XP_004364150.2">
    <property type="nucleotide sequence ID" value="XM_004364093.2"/>
</dbReference>
<evidence type="ECO:0000256" key="18">
    <source>
        <dbReference type="PROSITE-ProRule" id="PRU00175"/>
    </source>
</evidence>
<evidence type="ECO:0000256" key="1">
    <source>
        <dbReference type="ARBA" id="ARBA00004585"/>
    </source>
</evidence>
<dbReference type="SUPFAM" id="SSF57850">
    <property type="entry name" value="RING/U-box"/>
    <property type="match status" value="1"/>
</dbReference>
<dbReference type="Gene3D" id="3.30.40.10">
    <property type="entry name" value="Zinc/RING finger domain, C3HC4 (zinc finger)"/>
    <property type="match status" value="1"/>
</dbReference>
<keyword evidence="12" id="KW-1133">Transmembrane helix</keyword>
<dbReference type="Proteomes" id="UP000008743">
    <property type="component" value="Unassembled WGS sequence"/>
</dbReference>
<accession>A0A0D2VPC7</accession>
<dbReference type="InterPro" id="IPR001841">
    <property type="entry name" value="Znf_RING"/>
</dbReference>
<gene>
    <name evidence="20" type="ORF">CAOG_003311</name>
</gene>
<dbReference type="PANTHER" id="PTHR48178:SF1">
    <property type="entry name" value="PEROXISOME BIOGENESIS FACTOR 2"/>
    <property type="match status" value="1"/>
</dbReference>
<keyword evidence="4" id="KW-0813">Transport</keyword>
<keyword evidence="5" id="KW-0808">Transferase</keyword>
<dbReference type="InterPro" id="IPR017907">
    <property type="entry name" value="Znf_RING_CS"/>
</dbReference>
<keyword evidence="13" id="KW-0472">Membrane</keyword>
<evidence type="ECO:0000313" key="21">
    <source>
        <dbReference type="Proteomes" id="UP000008743"/>
    </source>
</evidence>
<evidence type="ECO:0000256" key="14">
    <source>
        <dbReference type="ARBA" id="ARBA00023140"/>
    </source>
</evidence>
<keyword evidence="14" id="KW-0576">Peroxisome</keyword>
<dbReference type="PANTHER" id="PTHR48178">
    <property type="entry name" value="PEROXISOME BIOGENESIS FACTOR 2"/>
    <property type="match status" value="1"/>
</dbReference>
<keyword evidence="7" id="KW-0479">Metal-binding</keyword>
<dbReference type="GO" id="GO:0005778">
    <property type="term" value="C:peroxisomal membrane"/>
    <property type="evidence" value="ECO:0007669"/>
    <property type="project" value="UniProtKB-SubCell"/>
</dbReference>
<evidence type="ECO:0000256" key="5">
    <source>
        <dbReference type="ARBA" id="ARBA00022679"/>
    </source>
</evidence>
<dbReference type="OrthoDB" id="1701437at2759"/>
<evidence type="ECO:0000256" key="17">
    <source>
        <dbReference type="ARBA" id="ARBA00034523"/>
    </source>
</evidence>
<evidence type="ECO:0000256" key="4">
    <source>
        <dbReference type="ARBA" id="ARBA00022448"/>
    </source>
</evidence>
<dbReference type="CDD" id="cd16526">
    <property type="entry name" value="RING-HC_PEX2"/>
    <property type="match status" value="1"/>
</dbReference>
<comment type="subcellular location">
    <subcellularLocation>
        <location evidence="1">Peroxisome membrane</location>
        <topology evidence="1">Multi-pass membrane protein</topology>
    </subcellularLocation>
</comment>
<keyword evidence="11" id="KW-0653">Protein transport</keyword>
<evidence type="ECO:0000256" key="11">
    <source>
        <dbReference type="ARBA" id="ARBA00022927"/>
    </source>
</evidence>
<organism evidence="20 21">
    <name type="scientific">Capsaspora owczarzaki (strain ATCC 30864)</name>
    <dbReference type="NCBI Taxonomy" id="595528"/>
    <lineage>
        <taxon>Eukaryota</taxon>
        <taxon>Filasterea</taxon>
        <taxon>Capsaspora</taxon>
    </lineage>
</organism>
<dbReference type="Pfam" id="PF04757">
    <property type="entry name" value="Pex2_Pex12"/>
    <property type="match status" value="1"/>
</dbReference>
<dbReference type="EC" id="2.3.2.36" evidence="17"/>
<dbReference type="AlphaFoldDB" id="A0A0D2VPC7"/>
<keyword evidence="21" id="KW-1185">Reference proteome</keyword>
<dbReference type="SMART" id="SM00184">
    <property type="entry name" value="RING"/>
    <property type="match status" value="1"/>
</dbReference>
<keyword evidence="9" id="KW-0833">Ubl conjugation pathway</keyword>
<dbReference type="STRING" id="595528.A0A0D2VPC7"/>
<evidence type="ECO:0000256" key="15">
    <source>
        <dbReference type="ARBA" id="ARBA00032511"/>
    </source>
</evidence>
<feature type="domain" description="RING-type" evidence="19">
    <location>
        <begin position="292"/>
        <end position="333"/>
    </location>
</feature>
<evidence type="ECO:0000256" key="6">
    <source>
        <dbReference type="ARBA" id="ARBA00022692"/>
    </source>
</evidence>
<evidence type="ECO:0000259" key="19">
    <source>
        <dbReference type="PROSITE" id="PS50089"/>
    </source>
</evidence>
<evidence type="ECO:0000256" key="12">
    <source>
        <dbReference type="ARBA" id="ARBA00022989"/>
    </source>
</evidence>
<comment type="pathway">
    <text evidence="2">Protein modification; protein ubiquitination.</text>
</comment>
<dbReference type="GO" id="GO:0008270">
    <property type="term" value="F:zinc ion binding"/>
    <property type="evidence" value="ECO:0007669"/>
    <property type="project" value="UniProtKB-KW"/>
</dbReference>
<evidence type="ECO:0000256" key="2">
    <source>
        <dbReference type="ARBA" id="ARBA00004906"/>
    </source>
</evidence>
<keyword evidence="6" id="KW-0812">Transmembrane</keyword>
<proteinExistence type="inferred from homology"/>
<keyword evidence="10" id="KW-0862">Zinc</keyword>
<evidence type="ECO:0000313" key="20">
    <source>
        <dbReference type="EMBL" id="KJE92312.1"/>
    </source>
</evidence>
<dbReference type="GO" id="GO:0061630">
    <property type="term" value="F:ubiquitin protein ligase activity"/>
    <property type="evidence" value="ECO:0007669"/>
    <property type="project" value="UniProtKB-EC"/>
</dbReference>
<dbReference type="PROSITE" id="PS50089">
    <property type="entry name" value="ZF_RING_2"/>
    <property type="match status" value="1"/>
</dbReference>
<reference evidence="21" key="1">
    <citation type="submission" date="2011-02" db="EMBL/GenBank/DDBJ databases">
        <title>The Genome Sequence of Capsaspora owczarzaki ATCC 30864.</title>
        <authorList>
            <person name="Russ C."/>
            <person name="Cuomo C."/>
            <person name="Burger G."/>
            <person name="Gray M.W."/>
            <person name="Holland P.W.H."/>
            <person name="King N."/>
            <person name="Lang F.B.F."/>
            <person name="Roger A.J."/>
            <person name="Ruiz-Trillo I."/>
            <person name="Young S.K."/>
            <person name="Zeng Q."/>
            <person name="Gargeya S."/>
            <person name="Alvarado L."/>
            <person name="Berlin A."/>
            <person name="Chapman S.B."/>
            <person name="Chen Z."/>
            <person name="Freedman E."/>
            <person name="Gellesch M."/>
            <person name="Goldberg J."/>
            <person name="Griggs A."/>
            <person name="Gujja S."/>
            <person name="Heilman E."/>
            <person name="Heiman D."/>
            <person name="Howarth C."/>
            <person name="Mehta T."/>
            <person name="Neiman D."/>
            <person name="Pearson M."/>
            <person name="Roberts A."/>
            <person name="Saif S."/>
            <person name="Shea T."/>
            <person name="Shenoy N."/>
            <person name="Sisk P."/>
            <person name="Stolte C."/>
            <person name="Sykes S."/>
            <person name="White J."/>
            <person name="Yandava C."/>
            <person name="Haas B."/>
            <person name="Nusbaum C."/>
            <person name="Birren B."/>
        </authorList>
    </citation>
    <scope>NUCLEOTIDE SEQUENCE</scope>
    <source>
        <strain evidence="21">ATCC 30864</strain>
    </source>
</reference>
<dbReference type="EMBL" id="KE346363">
    <property type="protein sequence ID" value="KJE92312.1"/>
    <property type="molecule type" value="Genomic_DNA"/>
</dbReference>
<dbReference type="InterPro" id="IPR025654">
    <property type="entry name" value="PEX2/10"/>
</dbReference>
<comment type="similarity">
    <text evidence="3">Belongs to the pex2/pex10/pex12 family.</text>
</comment>
<evidence type="ECO:0000256" key="3">
    <source>
        <dbReference type="ARBA" id="ARBA00008704"/>
    </source>
</evidence>
<evidence type="ECO:0000256" key="10">
    <source>
        <dbReference type="ARBA" id="ARBA00022833"/>
    </source>
</evidence>
<dbReference type="PhylomeDB" id="A0A0D2VPC7"/>
<evidence type="ECO:0000256" key="7">
    <source>
        <dbReference type="ARBA" id="ARBA00022723"/>
    </source>
</evidence>
<dbReference type="InterPro" id="IPR045859">
    <property type="entry name" value="RING-HC_PEX2"/>
</dbReference>
<evidence type="ECO:0000256" key="8">
    <source>
        <dbReference type="ARBA" id="ARBA00022771"/>
    </source>
</evidence>
<evidence type="ECO:0000256" key="13">
    <source>
        <dbReference type="ARBA" id="ARBA00023136"/>
    </source>
</evidence>
<dbReference type="InParanoid" id="A0A0D2VPC7"/>
<evidence type="ECO:0000256" key="16">
    <source>
        <dbReference type="ARBA" id="ARBA00034438"/>
    </source>
</evidence>
<dbReference type="InterPro" id="IPR013083">
    <property type="entry name" value="Znf_RING/FYVE/PHD"/>
</dbReference>
<dbReference type="InterPro" id="IPR006845">
    <property type="entry name" value="Pex_N"/>
</dbReference>
<dbReference type="GO" id="GO:0016558">
    <property type="term" value="P:protein import into peroxisome matrix"/>
    <property type="evidence" value="ECO:0007669"/>
    <property type="project" value="InterPro"/>
</dbReference>
<sequence>MGPARVARQPSRRYAPRYRACTAHAQLMRGQFLKLFDFFMPSVAKKFEPEFDALVHLMIYRLSVYAKDATYGQGLLSLKYADARRLREDDASPLRTAMPIAASAATMGASAGLTKWQKVLYGLAYIGGKWAWTRVNDISSYWQWSEREENDPLKRLWRLKENLDKLYKFLTVLNTILFLRDGRFPFLIDRILRIRQVYSTGSLSRQVSYEFMNRQLLWHGFAEFLLFLLPLINLQKIKNVALRILYFTTSMQQQQREQRLQKQLHQKGQQLDPKAALEIQRQQRLRDFEGPCGICGESPIGTPSVVPCGHVYCYVCIASNCLADSGYRCLRCNAPVDNKFERFVPPSPPASPSSSLARHVA</sequence>
<dbReference type="PROSITE" id="PS00518">
    <property type="entry name" value="ZF_RING_1"/>
    <property type="match status" value="1"/>
</dbReference>
<protein>
    <recommendedName>
        <fullName evidence="17">RING-type E3 ubiquitin transferase (cysteine targeting)</fullName>
        <ecNumber evidence="17">2.3.2.36</ecNumber>
    </recommendedName>
    <alternativeName>
        <fullName evidence="15">Peroxin-2</fullName>
    </alternativeName>
</protein>
<name>A0A0D2VPC7_CAPO3</name>
<keyword evidence="8 18" id="KW-0863">Zinc-finger</keyword>
<evidence type="ECO:0000256" key="9">
    <source>
        <dbReference type="ARBA" id="ARBA00022786"/>
    </source>
</evidence>